<dbReference type="Proteomes" id="UP000667802">
    <property type="component" value="Unassembled WGS sequence"/>
</dbReference>
<gene>
    <name evidence="1" type="ORF">G7B40_025865</name>
</gene>
<dbReference type="AlphaFoldDB" id="A0AAP5MC73"/>
<accession>A0AAP5MC73</accession>
<dbReference type="EMBL" id="JAALHA020000015">
    <property type="protein sequence ID" value="MDR9897963.1"/>
    <property type="molecule type" value="Genomic_DNA"/>
</dbReference>
<reference evidence="2" key="1">
    <citation type="journal article" date="2021" name="Science">
        <title>Hunting the eagle killer: A cyanobacterial neurotoxin causes vacuolar myelinopathy.</title>
        <authorList>
            <person name="Breinlinger S."/>
            <person name="Phillips T.J."/>
            <person name="Haram B.N."/>
            <person name="Mares J."/>
            <person name="Martinez Yerena J.A."/>
            <person name="Hrouzek P."/>
            <person name="Sobotka R."/>
            <person name="Henderson W.M."/>
            <person name="Schmieder P."/>
            <person name="Williams S.M."/>
            <person name="Lauderdale J.D."/>
            <person name="Wilde H.D."/>
            <person name="Gerrin W."/>
            <person name="Kust A."/>
            <person name="Washington J.W."/>
            <person name="Wagner C."/>
            <person name="Geier B."/>
            <person name="Liebeke M."/>
            <person name="Enke H."/>
            <person name="Niedermeyer T.H.J."/>
            <person name="Wilde S.B."/>
        </authorList>
    </citation>
    <scope>NUCLEOTIDE SEQUENCE [LARGE SCALE GENOMIC DNA]</scope>
    <source>
        <strain evidence="2">Thurmond2011</strain>
    </source>
</reference>
<name>A0AAP5MC73_9CYAN</name>
<comment type="caution">
    <text evidence="1">The sequence shown here is derived from an EMBL/GenBank/DDBJ whole genome shotgun (WGS) entry which is preliminary data.</text>
</comment>
<protein>
    <submittedName>
        <fullName evidence="1">Uncharacterized protein</fullName>
    </submittedName>
</protein>
<proteinExistence type="predicted"/>
<evidence type="ECO:0000313" key="1">
    <source>
        <dbReference type="EMBL" id="MDR9897963.1"/>
    </source>
</evidence>
<dbReference type="RefSeq" id="WP_208339921.1">
    <property type="nucleotide sequence ID" value="NZ_CAWQFN010000581.1"/>
</dbReference>
<evidence type="ECO:0000313" key="2">
    <source>
        <dbReference type="Proteomes" id="UP000667802"/>
    </source>
</evidence>
<keyword evidence="2" id="KW-1185">Reference proteome</keyword>
<organism evidence="1 2">
    <name type="scientific">Aetokthonos hydrillicola Thurmond2011</name>
    <dbReference type="NCBI Taxonomy" id="2712845"/>
    <lineage>
        <taxon>Bacteria</taxon>
        <taxon>Bacillati</taxon>
        <taxon>Cyanobacteriota</taxon>
        <taxon>Cyanophyceae</taxon>
        <taxon>Nostocales</taxon>
        <taxon>Hapalosiphonaceae</taxon>
        <taxon>Aetokthonos</taxon>
    </lineage>
</organism>
<sequence length="212" mass="24126">MANKINGSETLHPLSSQVELEFLEALLEPDDATYPWDPADEESETYFFDLEEHNLMQDVLETELIPRSQAFYNQLDNLWSNYRQYNSSTSRSLVNTLQEALQSNFGSHIPTNWLNKLSVKATEVFGSTESISEKLIQCVQSVLPTWEAEDLLVLARPFAYAMRSSESQSIETLLDNAENREWTSLSEIEQAKASLAIAQYALTELSNFQEEA</sequence>